<dbReference type="KEGG" id="beq:BEWA_021540"/>
<organism evidence="1 2">
    <name type="scientific">Theileria equi strain WA</name>
    <dbReference type="NCBI Taxonomy" id="1537102"/>
    <lineage>
        <taxon>Eukaryota</taxon>
        <taxon>Sar</taxon>
        <taxon>Alveolata</taxon>
        <taxon>Apicomplexa</taxon>
        <taxon>Aconoidasida</taxon>
        <taxon>Piroplasmida</taxon>
        <taxon>Theileriidae</taxon>
        <taxon>Theileria</taxon>
    </lineage>
</organism>
<evidence type="ECO:0000313" key="1">
    <source>
        <dbReference type="EMBL" id="AFZ79306.1"/>
    </source>
</evidence>
<dbReference type="AlphaFoldDB" id="L0AWA2"/>
<proteinExistence type="predicted"/>
<dbReference type="VEuPathDB" id="PiroplasmaDB:BEWA_021540"/>
<protein>
    <recommendedName>
        <fullName evidence="3">Nuclear pore protein</fullName>
    </recommendedName>
</protein>
<accession>L0AWA2</accession>
<evidence type="ECO:0000313" key="2">
    <source>
        <dbReference type="Proteomes" id="UP000031512"/>
    </source>
</evidence>
<reference evidence="1 2" key="1">
    <citation type="journal article" date="2012" name="BMC Genomics">
        <title>Comparative genomic analysis and phylogenetic position of Theileria equi.</title>
        <authorList>
            <person name="Kappmeyer L.S."/>
            <person name="Thiagarajan M."/>
            <person name="Herndon D.R."/>
            <person name="Ramsay J.D."/>
            <person name="Caler E."/>
            <person name="Djikeng A."/>
            <person name="Gillespie J.J."/>
            <person name="Lau A.O."/>
            <person name="Roalson E.H."/>
            <person name="Silva J.C."/>
            <person name="Silva M.G."/>
            <person name="Suarez C.E."/>
            <person name="Ueti M.W."/>
            <person name="Nene V.M."/>
            <person name="Mealey R.H."/>
            <person name="Knowles D.P."/>
            <person name="Brayton K.A."/>
        </authorList>
    </citation>
    <scope>NUCLEOTIDE SEQUENCE [LARGE SCALE GENOMIC DNA]</scope>
    <source>
        <strain evidence="1 2">WA</strain>
    </source>
</reference>
<dbReference type="GeneID" id="15803699"/>
<dbReference type="RefSeq" id="XP_004828972.1">
    <property type="nucleotide sequence ID" value="XM_004828915.1"/>
</dbReference>
<sequence>MDWDTFSASALGPLESTTNSSFVVNLFELSKDLVTPTDKSSGKGTNLDSKNIDNNINIGNYEESSLDYHKDLRLWDQDKRIIIDIVTNRLKKIEDASLPSCHKSHKDLNHSDVPEAVLSSECEVLISWMDRHFSTNSKITPESHRIFVESITKLFESLSIVPTDFVDFLLDIGKLGNTKSPTFLSRYLKLSLKNLQKNAWKSLQISILNTKGIFLDSLLSVDSKNPVETLKKIIECANIIFPGQASISNSNSKIKDSEYYFFIAFLSFRCGFTEGFDILSNKEVCDTIPQLENNHFPPLFVELCGFLKEILLDRQNKDDKQLLLSRFAGEYSPTKHDNQNSFLSRGCNFYALLLLSILYPDYYSPCDSSMLLTKDDYLWYQLNLILVGAQSSMISSVSKLCHALTKEINTINIANSDVVEKIFFYAYSIALAGGVLEALRLLMSAVKTSYIQTFAVIFVVYFENTNLFDSEDLTYIAYSLWNLEEKSHANSPELPYLIQLAFNRKRNLSPEIKILLSTLLPHPKSLLITKYAVAENFHEAIDTRYLGSYITRNGMLAIGPLLQKLVKLSTRRASAKYAISLLAQYSAHVGLWVSAFKCFYCIRDIDNCASVLEACCCYIFDGNEAKTFTIDDLCVYYSLIKSIAPNNKQVLELKNIFDCISLCVLARNGEHHEAVIHCKKNKIFENSAHILRNESHQIYFNALVHYINALKNLVSSGQQPSDLLTPSEANELLDLLESSYQNVNSNKDRTIDAFHTLLTFISIVPPKS</sequence>
<evidence type="ECO:0008006" key="3">
    <source>
        <dbReference type="Google" id="ProtNLM"/>
    </source>
</evidence>
<dbReference type="EMBL" id="CP001669">
    <property type="protein sequence ID" value="AFZ79306.1"/>
    <property type="molecule type" value="Genomic_DNA"/>
</dbReference>
<name>L0AWA2_THEEQ</name>
<keyword evidence="2" id="KW-1185">Reference proteome</keyword>
<dbReference type="OrthoDB" id="360496at2759"/>
<dbReference type="eggNOG" id="ENOG502QX33">
    <property type="taxonomic scope" value="Eukaryota"/>
</dbReference>
<gene>
    <name evidence="1" type="ORF">BEWA_021540</name>
</gene>
<dbReference type="Proteomes" id="UP000031512">
    <property type="component" value="Chromosome 1"/>
</dbReference>